<evidence type="ECO:0000259" key="2">
    <source>
        <dbReference type="Pfam" id="PF00882"/>
    </source>
</evidence>
<sequence>MITDTHLLISNIIFKYCSKNFNIKLNKFNFLYGSIRPDFVRDSSNFHHYLSESMDIVCEYCDQLINTRMSIKKFSVILGMICHFICDYFCLYHTKEYKERNLFQHFIYELCLHFIFIGLLIFKKIKIITNIDITEKSISSVIYCMRERYDKESKSFVRDIIYAISAAMMATDLIVNWENPNCYYDKNARKIS</sequence>
<dbReference type="InterPro" id="IPR008947">
    <property type="entry name" value="PLipase_C/P1_nuclease_dom_sf"/>
</dbReference>
<protein>
    <submittedName>
        <fullName evidence="3">Zinc dependent phospholipase C family protein</fullName>
    </submittedName>
</protein>
<dbReference type="SUPFAM" id="SSF48537">
    <property type="entry name" value="Phospholipase C/P1 nuclease"/>
    <property type="match status" value="1"/>
</dbReference>
<accession>A0ABS8N235</accession>
<dbReference type="InterPro" id="IPR029002">
    <property type="entry name" value="PLPC/GPLD1"/>
</dbReference>
<dbReference type="EMBL" id="JAJJPB010000002">
    <property type="protein sequence ID" value="MCC9293860.1"/>
    <property type="molecule type" value="Genomic_DNA"/>
</dbReference>
<gene>
    <name evidence="3" type="ORF">LN736_03115</name>
</gene>
<proteinExistence type="predicted"/>
<dbReference type="Pfam" id="PF00882">
    <property type="entry name" value="Zn_dep_PLPC"/>
    <property type="match status" value="1"/>
</dbReference>
<dbReference type="RefSeq" id="WP_229980827.1">
    <property type="nucleotide sequence ID" value="NZ_JAJJPB010000002.1"/>
</dbReference>
<evidence type="ECO:0000256" key="1">
    <source>
        <dbReference type="SAM" id="Phobius"/>
    </source>
</evidence>
<feature type="transmembrane region" description="Helical" evidence="1">
    <location>
        <begin position="106"/>
        <end position="122"/>
    </location>
</feature>
<keyword evidence="4" id="KW-1185">Reference proteome</keyword>
<feature type="domain" description="Phospholipase C/D" evidence="2">
    <location>
        <begin position="5"/>
        <end position="147"/>
    </location>
</feature>
<evidence type="ECO:0000313" key="3">
    <source>
        <dbReference type="EMBL" id="MCC9293860.1"/>
    </source>
</evidence>
<keyword evidence="1" id="KW-0472">Membrane</keyword>
<reference evidence="3" key="1">
    <citation type="submission" date="2021-11" db="EMBL/GenBank/DDBJ databases">
        <authorList>
            <person name="Qingchun L."/>
            <person name="Dong Z."/>
            <person name="Zongwei Q."/>
            <person name="Jia Z."/>
            <person name="Duotao L."/>
        </authorList>
    </citation>
    <scope>NUCLEOTIDE SEQUENCE</scope>
    <source>
        <strain evidence="3">WLY-B-L2</strain>
    </source>
</reference>
<organism evidence="3 4">
    <name type="scientific">Clostridium aromativorans</name>
    <dbReference type="NCBI Taxonomy" id="2836848"/>
    <lineage>
        <taxon>Bacteria</taxon>
        <taxon>Bacillati</taxon>
        <taxon>Bacillota</taxon>
        <taxon>Clostridia</taxon>
        <taxon>Eubacteriales</taxon>
        <taxon>Clostridiaceae</taxon>
        <taxon>Clostridium</taxon>
    </lineage>
</organism>
<feature type="transmembrane region" description="Helical" evidence="1">
    <location>
        <begin position="74"/>
        <end position="94"/>
    </location>
</feature>
<evidence type="ECO:0000313" key="4">
    <source>
        <dbReference type="Proteomes" id="UP001165422"/>
    </source>
</evidence>
<dbReference type="Proteomes" id="UP001165422">
    <property type="component" value="Unassembled WGS sequence"/>
</dbReference>
<keyword evidence="1" id="KW-0812">Transmembrane</keyword>
<name>A0ABS8N235_9CLOT</name>
<keyword evidence="1" id="KW-1133">Transmembrane helix</keyword>
<comment type="caution">
    <text evidence="3">The sequence shown here is derived from an EMBL/GenBank/DDBJ whole genome shotgun (WGS) entry which is preliminary data.</text>
</comment>